<evidence type="ECO:0000256" key="1">
    <source>
        <dbReference type="SAM" id="MobiDB-lite"/>
    </source>
</evidence>
<dbReference type="OrthoDB" id="10059618at2759"/>
<dbReference type="Proteomes" id="UP000287033">
    <property type="component" value="Unassembled WGS sequence"/>
</dbReference>
<keyword evidence="3" id="KW-1185">Reference proteome</keyword>
<sequence length="230" mass="25252">MNTRNTFRWPIASNIDGNEMLEIQVYNYSKVFTNRLIGTFAMVLQKVVEEGQLEISDTLIDDNNSSIRTCVSIEIKYQAMDGTVGAWNDSEFLENPNQRADHETTFHFETESLLSGSGQSLGSGTSPGRSQQSLLGERRSAGKDVIKPKDDKGKKESKEKTSGKGVFSGMKLGKARHAKDDHKKGHADEPAVLETEDLDRKAMRLGGGLDPDTISLASVTAVTTNVSNKR</sequence>
<name>A0A401RTP7_CHIPU</name>
<dbReference type="SUPFAM" id="SSF49562">
    <property type="entry name" value="C2 domain (Calcium/lipid-binding domain, CaLB)"/>
    <property type="match status" value="1"/>
</dbReference>
<dbReference type="EMBL" id="BEZZ01002275">
    <property type="protein sequence ID" value="GCC21517.1"/>
    <property type="molecule type" value="Genomic_DNA"/>
</dbReference>
<dbReference type="STRING" id="137246.A0A401RTP7"/>
<organism evidence="2 3">
    <name type="scientific">Chiloscyllium punctatum</name>
    <name type="common">Brownbanded bambooshark</name>
    <name type="synonym">Hemiscyllium punctatum</name>
    <dbReference type="NCBI Taxonomy" id="137246"/>
    <lineage>
        <taxon>Eukaryota</taxon>
        <taxon>Metazoa</taxon>
        <taxon>Chordata</taxon>
        <taxon>Craniata</taxon>
        <taxon>Vertebrata</taxon>
        <taxon>Chondrichthyes</taxon>
        <taxon>Elasmobranchii</taxon>
        <taxon>Galeomorphii</taxon>
        <taxon>Galeoidea</taxon>
        <taxon>Orectolobiformes</taxon>
        <taxon>Hemiscylliidae</taxon>
        <taxon>Chiloscyllium</taxon>
    </lineage>
</organism>
<accession>A0A401RTP7</accession>
<feature type="region of interest" description="Disordered" evidence="1">
    <location>
        <begin position="113"/>
        <end position="195"/>
    </location>
</feature>
<evidence type="ECO:0000313" key="2">
    <source>
        <dbReference type="EMBL" id="GCC21517.1"/>
    </source>
</evidence>
<dbReference type="InterPro" id="IPR037726">
    <property type="entry name" value="C2A_Ferlin"/>
</dbReference>
<reference evidence="2 3" key="1">
    <citation type="journal article" date="2018" name="Nat. Ecol. Evol.">
        <title>Shark genomes provide insights into elasmobranch evolution and the origin of vertebrates.</title>
        <authorList>
            <person name="Hara Y"/>
            <person name="Yamaguchi K"/>
            <person name="Onimaru K"/>
            <person name="Kadota M"/>
            <person name="Koyanagi M"/>
            <person name="Keeley SD"/>
            <person name="Tatsumi K"/>
            <person name="Tanaka K"/>
            <person name="Motone F"/>
            <person name="Kageyama Y"/>
            <person name="Nozu R"/>
            <person name="Adachi N"/>
            <person name="Nishimura O"/>
            <person name="Nakagawa R"/>
            <person name="Tanegashima C"/>
            <person name="Kiyatake I"/>
            <person name="Matsumoto R"/>
            <person name="Murakumo K"/>
            <person name="Nishida K"/>
            <person name="Terakita A"/>
            <person name="Kuratani S"/>
            <person name="Sato K"/>
            <person name="Hyodo S Kuraku.S."/>
        </authorList>
    </citation>
    <scope>NUCLEOTIDE SEQUENCE [LARGE SCALE GENOMIC DNA]</scope>
</reference>
<feature type="compositionally biased region" description="Low complexity" evidence="1">
    <location>
        <begin position="113"/>
        <end position="128"/>
    </location>
</feature>
<dbReference type="CDD" id="cd08373">
    <property type="entry name" value="C2A_Ferlin"/>
    <property type="match status" value="1"/>
</dbReference>
<gene>
    <name evidence="2" type="ORF">chiPu_0019989</name>
</gene>
<evidence type="ECO:0000313" key="3">
    <source>
        <dbReference type="Proteomes" id="UP000287033"/>
    </source>
</evidence>
<dbReference type="Gene3D" id="2.60.40.150">
    <property type="entry name" value="C2 domain"/>
    <property type="match status" value="1"/>
</dbReference>
<feature type="compositionally biased region" description="Basic and acidic residues" evidence="1">
    <location>
        <begin position="178"/>
        <end position="189"/>
    </location>
</feature>
<comment type="caution">
    <text evidence="2">The sequence shown here is derived from an EMBL/GenBank/DDBJ whole genome shotgun (WGS) entry which is preliminary data.</text>
</comment>
<dbReference type="InterPro" id="IPR035892">
    <property type="entry name" value="C2_domain_sf"/>
</dbReference>
<dbReference type="AlphaFoldDB" id="A0A401RTP7"/>
<protein>
    <recommendedName>
        <fullName evidence="4">C2 domain-containing protein</fullName>
    </recommendedName>
</protein>
<evidence type="ECO:0008006" key="4">
    <source>
        <dbReference type="Google" id="ProtNLM"/>
    </source>
</evidence>
<feature type="compositionally biased region" description="Basic and acidic residues" evidence="1">
    <location>
        <begin position="136"/>
        <end position="162"/>
    </location>
</feature>
<proteinExistence type="predicted"/>